<evidence type="ECO:0000313" key="1">
    <source>
        <dbReference type="EMBL" id="KAG9218989.1"/>
    </source>
</evidence>
<gene>
    <name evidence="1" type="ORF">CCMSSC00406_0001399</name>
</gene>
<name>A0ACB7IMP2_PLECO</name>
<evidence type="ECO:0000313" key="2">
    <source>
        <dbReference type="Proteomes" id="UP000824881"/>
    </source>
</evidence>
<keyword evidence="2" id="KW-1185">Reference proteome</keyword>
<organism evidence="1 2">
    <name type="scientific">Pleurotus cornucopiae</name>
    <name type="common">Cornucopia mushroom</name>
    <dbReference type="NCBI Taxonomy" id="5321"/>
    <lineage>
        <taxon>Eukaryota</taxon>
        <taxon>Fungi</taxon>
        <taxon>Dikarya</taxon>
        <taxon>Basidiomycota</taxon>
        <taxon>Agaricomycotina</taxon>
        <taxon>Agaricomycetes</taxon>
        <taxon>Agaricomycetidae</taxon>
        <taxon>Agaricales</taxon>
        <taxon>Pleurotineae</taxon>
        <taxon>Pleurotaceae</taxon>
        <taxon>Pleurotus</taxon>
    </lineage>
</organism>
<comment type="caution">
    <text evidence="1">The sequence shown here is derived from an EMBL/GenBank/DDBJ whole genome shotgun (WGS) entry which is preliminary data.</text>
</comment>
<accession>A0ACB7IMP2</accession>
<protein>
    <submittedName>
        <fullName evidence="1">Uncharacterized protein</fullName>
    </submittedName>
</protein>
<proteinExistence type="predicted"/>
<reference evidence="1 2" key="1">
    <citation type="journal article" date="2021" name="Appl. Environ. Microbiol.">
        <title>Genetic linkage and physical mapping for an oyster mushroom Pleurotus cornucopiae and QTL analysis for the trait cap color.</title>
        <authorList>
            <person name="Zhang Y."/>
            <person name="Gao W."/>
            <person name="Sonnenberg A."/>
            <person name="Chen Q."/>
            <person name="Zhang J."/>
            <person name="Huang C."/>
        </authorList>
    </citation>
    <scope>NUCLEOTIDE SEQUENCE [LARGE SCALE GENOMIC DNA]</scope>
    <source>
        <strain evidence="1">CCMSSC00406</strain>
    </source>
</reference>
<dbReference type="EMBL" id="WQMT02000009">
    <property type="protein sequence ID" value="KAG9218989.1"/>
    <property type="molecule type" value="Genomic_DNA"/>
</dbReference>
<dbReference type="Proteomes" id="UP000824881">
    <property type="component" value="Unassembled WGS sequence"/>
</dbReference>
<sequence>MSIYSQGHYAQPSYSHNYSQPPAHGYHYPYPPPPAAVPPVYQVDPATFRRDFTNRLAELTVNSRPIIQNLSMLAQEYSRFAEIVTQSLEAHIRRVPPWMKLPAFYLMDAISKNVYDPYARHFASVVMPLFLESYHQVDAATRSKMEEMLLTWRTGSPTGKELFGVAPQIGIERGVWGDGSSSSSVRLSSSQLAWILTLVQSGFYSGSGQITKAQVLSELEFTLGQKERNLQSNPYDSASRNHINVLHQLRKLVEVGVSQDELHQILAQLRSLMKNAAPAPNPVPPPPAPRPQPQWQPQHHYPGSNQVQVPTPATSYGSPAPTYPPQSGPVKVEPTMARLPMPSAPEAASSVPNVGSIQNLLSTLVKAGVVRNGTPVTSGSDQSEAPSSNIEPIDLEKESMRSYRKKILAQNVQLTNADLTRKRLDIVSLLYNRLPSQCKQCGIRFADSALGKKAMEEHLDMHFRQNRKASQGVGRGHSRSWFIGIEDWVNDFSRDAKGKGRADDGSRPLHPRAAAAADLAKRDAELRAQFVVVPPGDEAKSISCPICKEALKSEFLEDDEDWVWKNAVMKDDRVYHATCHAEALSSTNTLAARLRSDLASRSRSATPEVMRATPPKSSANTSLKGIRSSLSPTPDSFAGTKRKVEHNDPLVKGEPDGTPPFKKLALSTPA</sequence>